<dbReference type="InterPro" id="IPR029024">
    <property type="entry name" value="TerB-like"/>
</dbReference>
<name>A0A286E0Q2_9ACTN</name>
<gene>
    <name evidence="2" type="ORF">SAMN06297387_11719</name>
</gene>
<dbReference type="RefSeq" id="WP_245880725.1">
    <property type="nucleotide sequence ID" value="NZ_OCNE01000017.1"/>
</dbReference>
<dbReference type="AlphaFoldDB" id="A0A286E0Q2"/>
<dbReference type="Pfam" id="PF05099">
    <property type="entry name" value="TerB"/>
    <property type="match status" value="1"/>
</dbReference>
<evidence type="ECO:0000313" key="2">
    <source>
        <dbReference type="EMBL" id="SOD64453.1"/>
    </source>
</evidence>
<protein>
    <submittedName>
        <fullName evidence="2">Tellurite resistance protein TerB</fullName>
    </submittedName>
</protein>
<dbReference type="InterPro" id="IPR007791">
    <property type="entry name" value="DjlA_N"/>
</dbReference>
<keyword evidence="3" id="KW-1185">Reference proteome</keyword>
<accession>A0A286E0Q2</accession>
<dbReference type="Proteomes" id="UP000219072">
    <property type="component" value="Unassembled WGS sequence"/>
</dbReference>
<evidence type="ECO:0000259" key="1">
    <source>
        <dbReference type="Pfam" id="PF05099"/>
    </source>
</evidence>
<sequence length="213" mass="22986">MVHSRLAGVRTVWRVTDDGDFFCADCGGDRRYQRLEGRRRLTVLAVPVLRRGAAEPVVECVSCRARFPERALTQPTTTRLATLLREAVHSVALGVLAAGGTESEPARRLALDAVRDAGFPDCSEERLLTLQATLAARSLSLVATEIGETVSVLTPHLSTPGRESLLLRGARIALADGPYREAERRMLTAVGEALWLPSADTERLLEAAATASS</sequence>
<feature type="domain" description="Co-chaperone DjlA N-terminal" evidence="1">
    <location>
        <begin position="131"/>
        <end position="204"/>
    </location>
</feature>
<dbReference type="EMBL" id="OCNE01000017">
    <property type="protein sequence ID" value="SOD64453.1"/>
    <property type="molecule type" value="Genomic_DNA"/>
</dbReference>
<proteinExistence type="predicted"/>
<dbReference type="SUPFAM" id="SSF158682">
    <property type="entry name" value="TerB-like"/>
    <property type="match status" value="1"/>
</dbReference>
<reference evidence="2 3" key="1">
    <citation type="submission" date="2017-09" db="EMBL/GenBank/DDBJ databases">
        <authorList>
            <person name="Ehlers B."/>
            <person name="Leendertz F.H."/>
        </authorList>
    </citation>
    <scope>NUCLEOTIDE SEQUENCE [LARGE SCALE GENOMIC DNA]</scope>
    <source>
        <strain evidence="2 3">CGMCC 4.7095</strain>
    </source>
</reference>
<evidence type="ECO:0000313" key="3">
    <source>
        <dbReference type="Proteomes" id="UP000219072"/>
    </source>
</evidence>
<organism evidence="2 3">
    <name type="scientific">Streptomyces zhaozhouensis</name>
    <dbReference type="NCBI Taxonomy" id="1300267"/>
    <lineage>
        <taxon>Bacteria</taxon>
        <taxon>Bacillati</taxon>
        <taxon>Actinomycetota</taxon>
        <taxon>Actinomycetes</taxon>
        <taxon>Kitasatosporales</taxon>
        <taxon>Streptomycetaceae</taxon>
        <taxon>Streptomyces</taxon>
    </lineage>
</organism>